<protein>
    <recommendedName>
        <fullName evidence="4">carbonyl reductase (NADPH)</fullName>
        <ecNumber evidence="4">1.1.1.184</ecNumber>
    </recommendedName>
</protein>
<dbReference type="SUPFAM" id="SSF51735">
    <property type="entry name" value="NAD(P)-binding Rossmann-fold domains"/>
    <property type="match status" value="1"/>
</dbReference>
<dbReference type="EMBL" id="BMAW01022053">
    <property type="protein sequence ID" value="GFT76017.1"/>
    <property type="molecule type" value="Genomic_DNA"/>
</dbReference>
<organism evidence="6 7">
    <name type="scientific">Nephila pilipes</name>
    <name type="common">Giant wood spider</name>
    <name type="synonym">Nephila maculata</name>
    <dbReference type="NCBI Taxonomy" id="299642"/>
    <lineage>
        <taxon>Eukaryota</taxon>
        <taxon>Metazoa</taxon>
        <taxon>Ecdysozoa</taxon>
        <taxon>Arthropoda</taxon>
        <taxon>Chelicerata</taxon>
        <taxon>Arachnida</taxon>
        <taxon>Araneae</taxon>
        <taxon>Araneomorphae</taxon>
        <taxon>Entelegynae</taxon>
        <taxon>Araneoidea</taxon>
        <taxon>Nephilidae</taxon>
        <taxon>Nephila</taxon>
    </lineage>
</organism>
<proteinExistence type="inferred from homology"/>
<dbReference type="EC" id="1.1.1.184" evidence="4"/>
<dbReference type="PRINTS" id="PR00080">
    <property type="entry name" value="SDRFAMILY"/>
</dbReference>
<evidence type="ECO:0000313" key="6">
    <source>
        <dbReference type="EMBL" id="GFT76017.1"/>
    </source>
</evidence>
<dbReference type="PRINTS" id="PR00081">
    <property type="entry name" value="GDHRDH"/>
</dbReference>
<dbReference type="PROSITE" id="PS00061">
    <property type="entry name" value="ADH_SHORT"/>
    <property type="match status" value="1"/>
</dbReference>
<sequence length="279" mass="30873">MAGRVAVVTGSNKGIGFAIVRALCSKFDGDVFLTARDADRGKAAVEKLKSEGLNPKFHLLDISSEDSIKSLASFLKKEYGGLDVLVNNAAIFYTMTDIPALFAEQSEDTIRVNFFDTLNVCHHLFPLLKPHARVVNVSSSAGELYFITDKELEQKISSETLTEEELCSLMKQFVEDAKAGVHEKNGWGIRPYSISKIGVNALTFIQHRKFLEDQRRDIVVNAVDPGYVDTDMTSHKGVLTPDQGAEVPTYLALLPPNVKSPRGKFVWNDKTIRPWGRAA</sequence>
<evidence type="ECO:0000256" key="3">
    <source>
        <dbReference type="ARBA" id="ARBA00023002"/>
    </source>
</evidence>
<dbReference type="GO" id="GO:0004090">
    <property type="term" value="F:carbonyl reductase (NADPH) activity"/>
    <property type="evidence" value="ECO:0007669"/>
    <property type="project" value="UniProtKB-EC"/>
</dbReference>
<evidence type="ECO:0000313" key="7">
    <source>
        <dbReference type="Proteomes" id="UP000887013"/>
    </source>
</evidence>
<dbReference type="OrthoDB" id="6410495at2759"/>
<name>A0A8X6PKF3_NEPPI</name>
<keyword evidence="7" id="KW-1185">Reference proteome</keyword>
<evidence type="ECO:0000256" key="5">
    <source>
        <dbReference type="RuleBase" id="RU000363"/>
    </source>
</evidence>
<dbReference type="InterPro" id="IPR045313">
    <property type="entry name" value="CBR1-like"/>
</dbReference>
<dbReference type="Gene3D" id="3.40.50.720">
    <property type="entry name" value="NAD(P)-binding Rossmann-like Domain"/>
    <property type="match status" value="1"/>
</dbReference>
<dbReference type="Pfam" id="PF00106">
    <property type="entry name" value="adh_short"/>
    <property type="match status" value="1"/>
</dbReference>
<reference evidence="6" key="1">
    <citation type="submission" date="2020-08" db="EMBL/GenBank/DDBJ databases">
        <title>Multicomponent nature underlies the extraordinary mechanical properties of spider dragline silk.</title>
        <authorList>
            <person name="Kono N."/>
            <person name="Nakamura H."/>
            <person name="Mori M."/>
            <person name="Yoshida Y."/>
            <person name="Ohtoshi R."/>
            <person name="Malay A.D."/>
            <person name="Moran D.A.P."/>
            <person name="Tomita M."/>
            <person name="Numata K."/>
            <person name="Arakawa K."/>
        </authorList>
    </citation>
    <scope>NUCLEOTIDE SEQUENCE</scope>
</reference>
<keyword evidence="3" id="KW-0560">Oxidoreductase</keyword>
<dbReference type="PANTHER" id="PTHR43963:SF4">
    <property type="entry name" value="CARBONYL REDUCTASE (NADPH)"/>
    <property type="match status" value="1"/>
</dbReference>
<dbReference type="PANTHER" id="PTHR43963">
    <property type="entry name" value="CARBONYL REDUCTASE 1-RELATED"/>
    <property type="match status" value="1"/>
</dbReference>
<dbReference type="CDD" id="cd05324">
    <property type="entry name" value="carb_red_PTCR-like_SDR_c"/>
    <property type="match status" value="1"/>
</dbReference>
<dbReference type="Proteomes" id="UP000887013">
    <property type="component" value="Unassembled WGS sequence"/>
</dbReference>
<comment type="similarity">
    <text evidence="1 5">Belongs to the short-chain dehydrogenases/reductases (SDR) family.</text>
</comment>
<dbReference type="InterPro" id="IPR020904">
    <property type="entry name" value="Sc_DH/Rdtase_CS"/>
</dbReference>
<keyword evidence="2" id="KW-0521">NADP</keyword>
<dbReference type="InterPro" id="IPR036291">
    <property type="entry name" value="NAD(P)-bd_dom_sf"/>
</dbReference>
<accession>A0A8X6PKF3</accession>
<dbReference type="InterPro" id="IPR002347">
    <property type="entry name" value="SDR_fam"/>
</dbReference>
<comment type="caution">
    <text evidence="6">The sequence shown here is derived from an EMBL/GenBank/DDBJ whole genome shotgun (WGS) entry which is preliminary data.</text>
</comment>
<evidence type="ECO:0000256" key="2">
    <source>
        <dbReference type="ARBA" id="ARBA00022857"/>
    </source>
</evidence>
<dbReference type="AlphaFoldDB" id="A0A8X6PKF3"/>
<evidence type="ECO:0000256" key="1">
    <source>
        <dbReference type="ARBA" id="ARBA00006484"/>
    </source>
</evidence>
<gene>
    <name evidence="6" type="primary">Cbr1</name>
    <name evidence="6" type="ORF">NPIL_565661</name>
</gene>
<evidence type="ECO:0000256" key="4">
    <source>
        <dbReference type="ARBA" id="ARBA00026118"/>
    </source>
</evidence>